<evidence type="ECO:0000256" key="2">
    <source>
        <dbReference type="SAM" id="SignalP"/>
    </source>
</evidence>
<feature type="compositionally biased region" description="Basic and acidic residues" evidence="1">
    <location>
        <begin position="725"/>
        <end position="735"/>
    </location>
</feature>
<protein>
    <submittedName>
        <fullName evidence="3">Uncharacterized protein</fullName>
    </submittedName>
</protein>
<keyword evidence="4" id="KW-1185">Reference proteome</keyword>
<dbReference type="OrthoDB" id="3473062at2759"/>
<gene>
    <name evidence="3" type="ORF">DSL72_001926</name>
</gene>
<sequence>MDFRTFLFWILSLGFALATVLRAPSTGLGDSANALANMSTELTIPAGNERLSPDDIITIANDGRFEMDTSNMKEVDWISRYKDWEASALNSSSEQSLSVRYGKEKLGLSMWTCSSTHGCDTKPDPLRILEFVNSSSRDLCRDDVIEEAQARYWAAMTYWILFRFGSDSMESLKLGQAYVASSITSIILDFTKQEDAKTILMCDIKTWFIDQIWKRSMTIIDTGASQVKDKKTQEQLGKIKVTLLLDVAKDIVGFGLQHHYGYAYYEGHPGSDVTASPDFLRLASQGYTSDLYCGQMDGIKGTAGDNLWRMSDAGYHLGEIMTDYVKKVDGAYRTLNGLESNPNFPRKMSDWMENSNFEDTIHRLDDFNVGQVAEDWGKQLKGYLIGAALTANKCYMKCQSHLMPSDVRYKCEYEDFQNERFCPAERPDTVCQINCYTMLDSGNHEKPLIGLGKLQKHGFNSKDMMKNSWEHYLQYTNGQRRPQLEIESGQEFKFNGGNSTLMLSVSVSRTNIIADNPLKSKNFPCFSGDWHGQEVEAFMNRQGMGRNSTDWGEPIKGNPRAWEVFQHHCPEETRTMAPLTRYLNLICGLRLHWPGKSRRDWHPHNMILKPDHDHKNDDRCASLRAKVQDMDENTANTLFCLKEWPEAVEIFRHERFMVYTDYNLHSHRGSGFRFLYSHKINCRWYLRNTPRSFTLDAKYLGRDWSATHNYTKMTGPEADFTGTSLEKEEGEKDVGEGPDADSTAMEKVAGEGLGEESLKYSTLDG</sequence>
<dbReference type="EMBL" id="CP063407">
    <property type="protein sequence ID" value="QSZ32352.1"/>
    <property type="molecule type" value="Genomic_DNA"/>
</dbReference>
<proteinExistence type="predicted"/>
<feature type="chain" id="PRO_5032337055" evidence="2">
    <location>
        <begin position="19"/>
        <end position="765"/>
    </location>
</feature>
<feature type="signal peptide" evidence="2">
    <location>
        <begin position="1"/>
        <end position="18"/>
    </location>
</feature>
<organism evidence="3 4">
    <name type="scientific">Monilinia vaccinii-corymbosi</name>
    <dbReference type="NCBI Taxonomy" id="61207"/>
    <lineage>
        <taxon>Eukaryota</taxon>
        <taxon>Fungi</taxon>
        <taxon>Dikarya</taxon>
        <taxon>Ascomycota</taxon>
        <taxon>Pezizomycotina</taxon>
        <taxon>Leotiomycetes</taxon>
        <taxon>Helotiales</taxon>
        <taxon>Sclerotiniaceae</taxon>
        <taxon>Monilinia</taxon>
    </lineage>
</organism>
<accession>A0A8A3PB68</accession>
<reference evidence="3" key="1">
    <citation type="submission" date="2020-10" db="EMBL/GenBank/DDBJ databases">
        <title>Genome Sequence of Monilinia vaccinii-corymbosi Sheds Light on Mummy Berry Disease Infection of Blueberry and Mating Type.</title>
        <authorList>
            <person name="Yow A.G."/>
            <person name="Zhang Y."/>
            <person name="Bansal K."/>
            <person name="Eacker S.M."/>
            <person name="Sullivan S."/>
            <person name="Liachko I."/>
            <person name="Cubeta M.A."/>
            <person name="Rollins J.A."/>
            <person name="Ashrafi H."/>
        </authorList>
    </citation>
    <scope>NUCLEOTIDE SEQUENCE</scope>
    <source>
        <strain evidence="3">RL-1</strain>
    </source>
</reference>
<name>A0A8A3PB68_9HELO</name>
<feature type="region of interest" description="Disordered" evidence="1">
    <location>
        <begin position="715"/>
        <end position="752"/>
    </location>
</feature>
<keyword evidence="2" id="KW-0732">Signal</keyword>
<evidence type="ECO:0000313" key="4">
    <source>
        <dbReference type="Proteomes" id="UP000672032"/>
    </source>
</evidence>
<evidence type="ECO:0000256" key="1">
    <source>
        <dbReference type="SAM" id="MobiDB-lite"/>
    </source>
</evidence>
<dbReference type="Proteomes" id="UP000672032">
    <property type="component" value="Chromosome 3"/>
</dbReference>
<dbReference type="AlphaFoldDB" id="A0A8A3PB68"/>
<evidence type="ECO:0000313" key="3">
    <source>
        <dbReference type="EMBL" id="QSZ32352.1"/>
    </source>
</evidence>